<evidence type="ECO:0000256" key="1">
    <source>
        <dbReference type="ARBA" id="ARBA00022729"/>
    </source>
</evidence>
<protein>
    <recommendedName>
        <fullName evidence="6">Zinc-ribbon domain-containing protein</fullName>
    </recommendedName>
</protein>
<accession>A0A1M5ZKW0</accession>
<feature type="compositionally biased region" description="Polar residues" evidence="2">
    <location>
        <begin position="93"/>
        <end position="105"/>
    </location>
</feature>
<keyword evidence="5" id="KW-1185">Reference proteome</keyword>
<sequence>MGSYGSPEHLDYVRNVGNSNNNRNKMRKCPNCGAKVTSEFCPICGTTMRRKPVYKRWWFWLIIIVVGVFAIGSLGGGDDSKLAAVSPGFQPGPQTSAIYQGSQPNPQAPADNFEQTSGVTLDNFGEVKTGMSYSDVRAILGVDGELMSQVDIGDPEYETEIYTWDGRGMLGANCNVTFQGGKVVAKAQIGLK</sequence>
<dbReference type="Gene3D" id="3.30.1450.10">
    <property type="match status" value="1"/>
</dbReference>
<dbReference type="STRING" id="1123282.SAMN02745823_03870"/>
<evidence type="ECO:0000256" key="3">
    <source>
        <dbReference type="SAM" id="Phobius"/>
    </source>
</evidence>
<name>A0A1M5ZKW0_9FIRM</name>
<keyword evidence="3" id="KW-0472">Membrane</keyword>
<keyword evidence="3" id="KW-0812">Transmembrane</keyword>
<dbReference type="OrthoDB" id="1777375at2"/>
<feature type="transmembrane region" description="Helical" evidence="3">
    <location>
        <begin position="57"/>
        <end position="77"/>
    </location>
</feature>
<dbReference type="InterPro" id="IPR037873">
    <property type="entry name" value="BamE-like"/>
</dbReference>
<proteinExistence type="predicted"/>
<evidence type="ECO:0000313" key="4">
    <source>
        <dbReference type="EMBL" id="SHI24814.1"/>
    </source>
</evidence>
<dbReference type="RefSeq" id="WP_084726635.1">
    <property type="nucleotide sequence ID" value="NZ_FQXV01000028.1"/>
</dbReference>
<dbReference type="AlphaFoldDB" id="A0A1M5ZKW0"/>
<gene>
    <name evidence="4" type="ORF">SAMN02745823_03870</name>
</gene>
<reference evidence="4 5" key="1">
    <citation type="submission" date="2016-11" db="EMBL/GenBank/DDBJ databases">
        <authorList>
            <person name="Jaros S."/>
            <person name="Januszkiewicz K."/>
            <person name="Wedrychowicz H."/>
        </authorList>
    </citation>
    <scope>NUCLEOTIDE SEQUENCE [LARGE SCALE GENOMIC DNA]</scope>
    <source>
        <strain evidence="4 5">DSM 10068</strain>
    </source>
</reference>
<evidence type="ECO:0000313" key="5">
    <source>
        <dbReference type="Proteomes" id="UP000183995"/>
    </source>
</evidence>
<evidence type="ECO:0000256" key="2">
    <source>
        <dbReference type="SAM" id="MobiDB-lite"/>
    </source>
</evidence>
<feature type="region of interest" description="Disordered" evidence="2">
    <location>
        <begin position="93"/>
        <end position="113"/>
    </location>
</feature>
<organism evidence="4 5">
    <name type="scientific">Sporobacter termitidis DSM 10068</name>
    <dbReference type="NCBI Taxonomy" id="1123282"/>
    <lineage>
        <taxon>Bacteria</taxon>
        <taxon>Bacillati</taxon>
        <taxon>Bacillota</taxon>
        <taxon>Clostridia</taxon>
        <taxon>Eubacteriales</taxon>
        <taxon>Oscillospiraceae</taxon>
        <taxon>Sporobacter</taxon>
    </lineage>
</organism>
<evidence type="ECO:0008006" key="6">
    <source>
        <dbReference type="Google" id="ProtNLM"/>
    </source>
</evidence>
<keyword evidence="1" id="KW-0732">Signal</keyword>
<dbReference type="Proteomes" id="UP000183995">
    <property type="component" value="Unassembled WGS sequence"/>
</dbReference>
<keyword evidence="3" id="KW-1133">Transmembrane helix</keyword>
<dbReference type="EMBL" id="FQXV01000028">
    <property type="protein sequence ID" value="SHI24814.1"/>
    <property type="molecule type" value="Genomic_DNA"/>
</dbReference>